<comment type="caution">
    <text evidence="4">The sequence shown here is derived from an EMBL/GenBank/DDBJ whole genome shotgun (WGS) entry which is preliminary data.</text>
</comment>
<evidence type="ECO:0000256" key="1">
    <source>
        <dbReference type="ARBA" id="ARBA00005336"/>
    </source>
</evidence>
<dbReference type="GO" id="GO:0004553">
    <property type="term" value="F:hydrolase activity, hydrolyzing O-glycosyl compounds"/>
    <property type="evidence" value="ECO:0007669"/>
    <property type="project" value="InterPro"/>
</dbReference>
<comment type="similarity">
    <text evidence="1">Belongs to the glycosyl hydrolase 3 family.</text>
</comment>
<dbReference type="InterPro" id="IPR001764">
    <property type="entry name" value="Glyco_hydro_3_N"/>
</dbReference>
<dbReference type="GO" id="GO:0005975">
    <property type="term" value="P:carbohydrate metabolic process"/>
    <property type="evidence" value="ECO:0007669"/>
    <property type="project" value="InterPro"/>
</dbReference>
<dbReference type="Gene3D" id="3.40.50.1700">
    <property type="entry name" value="Glycoside hydrolase family 3 C-terminal domain"/>
    <property type="match status" value="1"/>
</dbReference>
<sequence length="798" mass="88689">MKQKIMIAVMSTMLAGCGIGGQKGEFKFQANEQPLVTEDVARRVDALYEKMSQPERIAQLHGMNVADLFTDGRLDTLKCRQLIPNGVGHFCQYASQENKSADEVRDMIAQAQEWLIGNTPNKIPALCHEEVLTGIATKGATIYPQQIGLAGSFNPELAEVKTRQTAAQLRKIGGQLALSPMVDVCRNPHFNRLEESYGEDGYLSAAMGVGFVRGLQSEGLHDGVAACSKHFLGYGGGSESGEKELMEEILLPHEAMIRVAGSKVVMTGYHQFHGTNAVANQELMQDILRTYIGFDGIMVSDYGSVNQLPDIDTPVGRAAAALNAGNDVEFQAGYNYAYLQQAIDSGLVSQENFETAVKRVLSLKARTGLLDEHPKLYAEGHIEFDSPEERQTAYEMATQSVVMLENNGALPLKKGQKIFLTGPNAQSMYAMLGDYTYQAMSYFWRHQEADDQHPRIVNLYDGLKNRLPEGFELNYERGCDWTEEVETVIAEGGDERARQYQQWQLGRKIDGKEEINRQKALEMAKESDIIIAAMGENPMLCGENRDRKHLRLPGSQEQYVEELIATGRPVVLVMFGGRAQVISKIADRLAAIIQAWYPGEEGGNALADILYGNISPSGKLSVSYPREEINENICYNYQTEQDGRIQWPFGYGLSYTSFEYGNLKADTKVATDARAIHLSFDLKNVGECEGAEVVQLYLSPVEVAGDLQSKEHRQSPALKPIQLQGFKRVNLRAGEQQTVSFLISPQQFGYYENGHWNIAPGRYQLKVAASSQDIRLTADIELTGDKQEMKLRTVYFAE</sequence>
<dbReference type="PRINTS" id="PR00133">
    <property type="entry name" value="GLHYDRLASE3"/>
</dbReference>
<dbReference type="Pfam" id="PF14310">
    <property type="entry name" value="Fn3-like"/>
    <property type="match status" value="1"/>
</dbReference>
<dbReference type="InterPro" id="IPR050288">
    <property type="entry name" value="Cellulose_deg_GH3"/>
</dbReference>
<proteinExistence type="inferred from homology"/>
<dbReference type="AlphaFoldDB" id="A0A6G1U1N4"/>
<evidence type="ECO:0000259" key="3">
    <source>
        <dbReference type="SMART" id="SM01217"/>
    </source>
</evidence>
<dbReference type="InterPro" id="IPR036962">
    <property type="entry name" value="Glyco_hydro_3_N_sf"/>
</dbReference>
<dbReference type="Pfam" id="PF00933">
    <property type="entry name" value="Glyco_hydro_3"/>
    <property type="match status" value="1"/>
</dbReference>
<protein>
    <submittedName>
        <fullName evidence="4">Beta-glucosidase</fullName>
    </submittedName>
</protein>
<dbReference type="PANTHER" id="PTHR42715">
    <property type="entry name" value="BETA-GLUCOSIDASE"/>
    <property type="match status" value="1"/>
</dbReference>
<dbReference type="RefSeq" id="WP_153123985.1">
    <property type="nucleotide sequence ID" value="NZ_VZCB01000075.1"/>
</dbReference>
<dbReference type="SMART" id="SM01217">
    <property type="entry name" value="Fn3_like"/>
    <property type="match status" value="1"/>
</dbReference>
<accession>A0A6G1U1N4</accession>
<dbReference type="PANTHER" id="PTHR42715:SF10">
    <property type="entry name" value="BETA-GLUCOSIDASE"/>
    <property type="match status" value="1"/>
</dbReference>
<name>A0A6G1U1N4_9BACT</name>
<reference evidence="4 5" key="1">
    <citation type="submission" date="2019-09" db="EMBL/GenBank/DDBJ databases">
        <title>Distinct polysaccharide growth profiles of human intestinal Prevotella copri isolates.</title>
        <authorList>
            <person name="Fehlner-Peach H."/>
            <person name="Magnabosco C."/>
            <person name="Raghavan V."/>
            <person name="Scher J.U."/>
            <person name="Tett A."/>
            <person name="Cox L.M."/>
            <person name="Gottsegen C."/>
            <person name="Watters A."/>
            <person name="Wiltshire- Gordon J.D."/>
            <person name="Segata N."/>
            <person name="Bonneau R."/>
            <person name="Littman D.R."/>
        </authorList>
    </citation>
    <scope>NUCLEOTIDE SEQUENCE [LARGE SCALE GENOMIC DNA]</scope>
    <source>
        <strain evidence="5">iA622</strain>
    </source>
</reference>
<dbReference type="Gene3D" id="3.20.20.300">
    <property type="entry name" value="Glycoside hydrolase, family 3, N-terminal domain"/>
    <property type="match status" value="1"/>
</dbReference>
<dbReference type="InterPro" id="IPR013783">
    <property type="entry name" value="Ig-like_fold"/>
</dbReference>
<dbReference type="InterPro" id="IPR026891">
    <property type="entry name" value="Fn3-like"/>
</dbReference>
<keyword evidence="2" id="KW-0378">Hydrolase</keyword>
<dbReference type="InterPro" id="IPR036881">
    <property type="entry name" value="Glyco_hydro_3_C_sf"/>
</dbReference>
<organism evidence="4 5">
    <name type="scientific">Segatella copri</name>
    <dbReference type="NCBI Taxonomy" id="165179"/>
    <lineage>
        <taxon>Bacteria</taxon>
        <taxon>Pseudomonadati</taxon>
        <taxon>Bacteroidota</taxon>
        <taxon>Bacteroidia</taxon>
        <taxon>Bacteroidales</taxon>
        <taxon>Prevotellaceae</taxon>
        <taxon>Segatella</taxon>
    </lineage>
</organism>
<dbReference type="InterPro" id="IPR017853">
    <property type="entry name" value="GH"/>
</dbReference>
<feature type="domain" description="Fibronectin type III-like" evidence="3">
    <location>
        <begin position="692"/>
        <end position="771"/>
    </location>
</feature>
<dbReference type="SUPFAM" id="SSF51445">
    <property type="entry name" value="(Trans)glycosidases"/>
    <property type="match status" value="1"/>
</dbReference>
<evidence type="ECO:0000313" key="4">
    <source>
        <dbReference type="EMBL" id="MQN81065.1"/>
    </source>
</evidence>
<dbReference type="Gene3D" id="2.60.40.10">
    <property type="entry name" value="Immunoglobulins"/>
    <property type="match status" value="1"/>
</dbReference>
<gene>
    <name evidence="4" type="ORF">F7D73_08875</name>
</gene>
<evidence type="ECO:0000256" key="2">
    <source>
        <dbReference type="ARBA" id="ARBA00022801"/>
    </source>
</evidence>
<dbReference type="Proteomes" id="UP000480425">
    <property type="component" value="Unassembled WGS sequence"/>
</dbReference>
<dbReference type="PROSITE" id="PS51257">
    <property type="entry name" value="PROKAR_LIPOPROTEIN"/>
    <property type="match status" value="1"/>
</dbReference>
<dbReference type="OrthoDB" id="9805821at2"/>
<dbReference type="SUPFAM" id="SSF52279">
    <property type="entry name" value="Beta-D-glucan exohydrolase, C-terminal domain"/>
    <property type="match status" value="1"/>
</dbReference>
<dbReference type="InterPro" id="IPR002772">
    <property type="entry name" value="Glyco_hydro_3_C"/>
</dbReference>
<dbReference type="Pfam" id="PF01915">
    <property type="entry name" value="Glyco_hydro_3_C"/>
    <property type="match status" value="1"/>
</dbReference>
<evidence type="ECO:0000313" key="5">
    <source>
        <dbReference type="Proteomes" id="UP000480425"/>
    </source>
</evidence>
<dbReference type="EMBL" id="VZCB01000075">
    <property type="protein sequence ID" value="MQN81065.1"/>
    <property type="molecule type" value="Genomic_DNA"/>
</dbReference>